<name>A0ABV8QWH5_9MICC</name>
<evidence type="ECO:0000313" key="3">
    <source>
        <dbReference type="Proteomes" id="UP001595773"/>
    </source>
</evidence>
<evidence type="ECO:0000256" key="1">
    <source>
        <dbReference type="SAM" id="MobiDB-lite"/>
    </source>
</evidence>
<evidence type="ECO:0000313" key="2">
    <source>
        <dbReference type="EMBL" id="MFC4264183.1"/>
    </source>
</evidence>
<comment type="caution">
    <text evidence="2">The sequence shown here is derived from an EMBL/GenBank/DDBJ whole genome shotgun (WGS) entry which is preliminary data.</text>
</comment>
<dbReference type="RefSeq" id="WP_230068401.1">
    <property type="nucleotide sequence ID" value="NZ_BAABLL010000002.1"/>
</dbReference>
<dbReference type="Pfam" id="PF02452">
    <property type="entry name" value="PemK_toxin"/>
    <property type="match status" value="1"/>
</dbReference>
<dbReference type="InterPro" id="IPR003477">
    <property type="entry name" value="PemK-like"/>
</dbReference>
<dbReference type="SUPFAM" id="SSF50118">
    <property type="entry name" value="Cell growth inhibitor/plasmid maintenance toxic component"/>
    <property type="match status" value="1"/>
</dbReference>
<accession>A0ABV8QWH5</accession>
<dbReference type="EMBL" id="JBHSCQ010000003">
    <property type="protein sequence ID" value="MFC4264183.1"/>
    <property type="molecule type" value="Genomic_DNA"/>
</dbReference>
<dbReference type="Proteomes" id="UP001595773">
    <property type="component" value="Unassembled WGS sequence"/>
</dbReference>
<reference evidence="3" key="1">
    <citation type="journal article" date="2019" name="Int. J. Syst. Evol. Microbiol.">
        <title>The Global Catalogue of Microorganisms (GCM) 10K type strain sequencing project: providing services to taxonomists for standard genome sequencing and annotation.</title>
        <authorList>
            <consortium name="The Broad Institute Genomics Platform"/>
            <consortium name="The Broad Institute Genome Sequencing Center for Infectious Disease"/>
            <person name="Wu L."/>
            <person name="Ma J."/>
        </authorList>
    </citation>
    <scope>NUCLEOTIDE SEQUENCE [LARGE SCALE GENOMIC DNA]</scope>
    <source>
        <strain evidence="3">CGMCC 1.10698</strain>
    </source>
</reference>
<protein>
    <submittedName>
        <fullName evidence="2">Type II toxin-antitoxin system PemK/MazF family toxin</fullName>
    </submittedName>
</protein>
<proteinExistence type="predicted"/>
<keyword evidence="3" id="KW-1185">Reference proteome</keyword>
<feature type="region of interest" description="Disordered" evidence="1">
    <location>
        <begin position="35"/>
        <end position="76"/>
    </location>
</feature>
<gene>
    <name evidence="2" type="ORF">ACFOW9_01030</name>
</gene>
<organism evidence="2 3">
    <name type="scientific">Arthrobacter cryoconiti</name>
    <dbReference type="NCBI Taxonomy" id="748907"/>
    <lineage>
        <taxon>Bacteria</taxon>
        <taxon>Bacillati</taxon>
        <taxon>Actinomycetota</taxon>
        <taxon>Actinomycetes</taxon>
        <taxon>Micrococcales</taxon>
        <taxon>Micrococcaceae</taxon>
        <taxon>Arthrobacter</taxon>
    </lineage>
</organism>
<sequence length="206" mass="22488">MTLLSRIDILGAMASTSKRLFSLLRGLAESLLKAGTSAAPKRSAGSQAPRPLRRPASTSPGRKASGNDLSPLSSPYPGDFKGTGAVVYSPHPDGKPDPGEIVWTWVPFEEDYSQGKDRPVLLIAHNGKRLLGLMLTSKDHSNDHRDDNDYLDIGTGPWDRAGRPSEVKLDRVIQINMADVRREGAILDAKRFSGVANVLRTRYGWK</sequence>